<dbReference type="RefSeq" id="WP_341598210.1">
    <property type="nucleotide sequence ID" value="NZ_JBAKAZ010000039.1"/>
</dbReference>
<dbReference type="InterPro" id="IPR021732">
    <property type="entry name" value="DUF3301"/>
</dbReference>
<dbReference type="Proteomes" id="UP001369082">
    <property type="component" value="Unassembled WGS sequence"/>
</dbReference>
<dbReference type="EMBL" id="JBAKAZ010000039">
    <property type="protein sequence ID" value="MEL0630081.1"/>
    <property type="molecule type" value="Genomic_DNA"/>
</dbReference>
<evidence type="ECO:0000313" key="1">
    <source>
        <dbReference type="EMBL" id="MEL0630081.1"/>
    </source>
</evidence>
<organism evidence="1 2">
    <name type="scientific">Psychromonas aquatilis</name>
    <dbReference type="NCBI Taxonomy" id="2005072"/>
    <lineage>
        <taxon>Bacteria</taxon>
        <taxon>Pseudomonadati</taxon>
        <taxon>Pseudomonadota</taxon>
        <taxon>Gammaproteobacteria</taxon>
        <taxon>Alteromonadales</taxon>
        <taxon>Psychromonadaceae</taxon>
        <taxon>Psychromonas</taxon>
    </lineage>
</organism>
<sequence>MIWDLLFILLMVLVGTTIWKLRQQSELAKKLTEAHCHKLDLQLLSFARSRFNLKLGSEFLQASFVFEFSSDGDNNYQGILTLQGLVKPRFNLPVYRMVDDQPSSY</sequence>
<keyword evidence="2" id="KW-1185">Reference proteome</keyword>
<comment type="caution">
    <text evidence="1">The sequence shown here is derived from an EMBL/GenBank/DDBJ whole genome shotgun (WGS) entry which is preliminary data.</text>
</comment>
<reference evidence="1 2" key="1">
    <citation type="submission" date="2024-02" db="EMBL/GenBank/DDBJ databases">
        <title>Bacteria isolated from the canopy kelp, Nereocystis luetkeana.</title>
        <authorList>
            <person name="Pfister C.A."/>
            <person name="Younker I.T."/>
            <person name="Light S.H."/>
        </authorList>
    </citation>
    <scope>NUCLEOTIDE SEQUENCE [LARGE SCALE GENOMIC DNA]</scope>
    <source>
        <strain evidence="1 2">TI.1.05</strain>
    </source>
</reference>
<accession>A0ABU9GS44</accession>
<proteinExistence type="predicted"/>
<dbReference type="Pfam" id="PF11743">
    <property type="entry name" value="DUF3301"/>
    <property type="match status" value="1"/>
</dbReference>
<evidence type="ECO:0000313" key="2">
    <source>
        <dbReference type="Proteomes" id="UP001369082"/>
    </source>
</evidence>
<gene>
    <name evidence="1" type="ORF">V6256_10745</name>
</gene>
<name>A0ABU9GS44_9GAMM</name>
<protein>
    <submittedName>
        <fullName evidence="1">DUF3301 domain-containing protein</fullName>
    </submittedName>
</protein>